<keyword evidence="1" id="KW-0812">Transmembrane</keyword>
<name>A0A345VHF0_9STRE</name>
<gene>
    <name evidence="2" type="ORF">Sp14A_01980</name>
</gene>
<keyword evidence="1" id="KW-1133">Transmembrane helix</keyword>
<keyword evidence="1" id="KW-0472">Membrane</keyword>
<dbReference type="AlphaFoldDB" id="A0A345VHF0"/>
<evidence type="ECO:0000256" key="1">
    <source>
        <dbReference type="SAM" id="Phobius"/>
    </source>
</evidence>
<organism evidence="2 3">
    <name type="scientific">Streptococcus pluranimalium</name>
    <dbReference type="NCBI Taxonomy" id="82348"/>
    <lineage>
        <taxon>Bacteria</taxon>
        <taxon>Bacillati</taxon>
        <taxon>Bacillota</taxon>
        <taxon>Bacilli</taxon>
        <taxon>Lactobacillales</taxon>
        <taxon>Streptococcaceae</taxon>
        <taxon>Streptococcus</taxon>
    </lineage>
</organism>
<reference evidence="2 3" key="1">
    <citation type="submission" date="2017-07" db="EMBL/GenBank/DDBJ databases">
        <title>Streptococcus pluranimalium as cause of bovine abortion.</title>
        <authorList>
            <person name="Rodriguez Campos S."/>
            <person name="Gobeli Brawand S."/>
            <person name="Brodard I."/>
            <person name="Rychener L."/>
            <person name="Perreten V."/>
        </authorList>
    </citation>
    <scope>NUCLEOTIDE SEQUENCE [LARGE SCALE GENOMIC DNA]</scope>
    <source>
        <strain evidence="2 3">14A0014</strain>
    </source>
</reference>
<evidence type="ECO:0000313" key="3">
    <source>
        <dbReference type="Proteomes" id="UP000255411"/>
    </source>
</evidence>
<dbReference type="EMBL" id="CP022601">
    <property type="protein sequence ID" value="AXJ12152.1"/>
    <property type="molecule type" value="Genomic_DNA"/>
</dbReference>
<accession>A0A345VHF0</accession>
<dbReference type="RefSeq" id="WP_115129575.1">
    <property type="nucleotide sequence ID" value="NZ_CP022601.1"/>
</dbReference>
<sequence>MGKKKESTSRDLEQLADALGKNQFDRRLGKSRLTYRQLIVATSLVLVALIAYFSVTLYRNRDLSEEALERYAARYVATEASDFDFKWTEKSVNKLVAKDSQKGTLLADIYRKYGKATKAELIKEEAKSDGFKLIYETNHFDLQIPYQSVTLSFKKRNGKFRLFEKEASLELTTYKSDWGHVFDIEKSDLSDLKTGYIGIDPEKYPTAASLYKKFGKPNKIVYESYGGAEDMHWYYYHPEADEWNLDDYVIFYFQKHPGDKDFHLSVVTTVFDGEEMHR</sequence>
<dbReference type="Proteomes" id="UP000255411">
    <property type="component" value="Chromosome"/>
</dbReference>
<proteinExistence type="predicted"/>
<evidence type="ECO:0000313" key="2">
    <source>
        <dbReference type="EMBL" id="AXJ12152.1"/>
    </source>
</evidence>
<protein>
    <submittedName>
        <fullName evidence="2">Uncharacterized protein</fullName>
    </submittedName>
</protein>
<feature type="transmembrane region" description="Helical" evidence="1">
    <location>
        <begin position="33"/>
        <end position="55"/>
    </location>
</feature>